<name>A0A8X6S544_TRICX</name>
<dbReference type="Proteomes" id="UP000887159">
    <property type="component" value="Unassembled WGS sequence"/>
</dbReference>
<dbReference type="AlphaFoldDB" id="A0A8X6S544"/>
<proteinExistence type="predicted"/>
<protein>
    <submittedName>
        <fullName evidence="1">Uncharacterized protein</fullName>
    </submittedName>
</protein>
<accession>A0A8X6S544</accession>
<reference evidence="1" key="1">
    <citation type="submission" date="2020-08" db="EMBL/GenBank/DDBJ databases">
        <title>Multicomponent nature underlies the extraordinary mechanical properties of spider dragline silk.</title>
        <authorList>
            <person name="Kono N."/>
            <person name="Nakamura H."/>
            <person name="Mori M."/>
            <person name="Yoshida Y."/>
            <person name="Ohtoshi R."/>
            <person name="Malay A.D."/>
            <person name="Moran D.A.P."/>
            <person name="Tomita M."/>
            <person name="Numata K."/>
            <person name="Arakawa K."/>
        </authorList>
    </citation>
    <scope>NUCLEOTIDE SEQUENCE</scope>
</reference>
<gene>
    <name evidence="1" type="ORF">TNCV_4405911</name>
</gene>
<dbReference type="EMBL" id="BMAU01021255">
    <property type="protein sequence ID" value="GFY05926.1"/>
    <property type="molecule type" value="Genomic_DNA"/>
</dbReference>
<keyword evidence="2" id="KW-1185">Reference proteome</keyword>
<evidence type="ECO:0000313" key="2">
    <source>
        <dbReference type="Proteomes" id="UP000887159"/>
    </source>
</evidence>
<organism evidence="1 2">
    <name type="scientific">Trichonephila clavipes</name>
    <name type="common">Golden silk orbweaver</name>
    <name type="synonym">Nephila clavipes</name>
    <dbReference type="NCBI Taxonomy" id="2585209"/>
    <lineage>
        <taxon>Eukaryota</taxon>
        <taxon>Metazoa</taxon>
        <taxon>Ecdysozoa</taxon>
        <taxon>Arthropoda</taxon>
        <taxon>Chelicerata</taxon>
        <taxon>Arachnida</taxon>
        <taxon>Araneae</taxon>
        <taxon>Araneomorphae</taxon>
        <taxon>Entelegynae</taxon>
        <taxon>Araneoidea</taxon>
        <taxon>Nephilidae</taxon>
        <taxon>Trichonephila</taxon>
    </lineage>
</organism>
<sequence>MDKCTRRINQVSTGVQAACRRVTKSACAVTESRYTKSLKLPYRKEYNGVRPDDLGGHRTVVPNTIPNEESAVQNLDEILLHPAHLRRFNF</sequence>
<comment type="caution">
    <text evidence="1">The sequence shown here is derived from an EMBL/GenBank/DDBJ whole genome shotgun (WGS) entry which is preliminary data.</text>
</comment>
<evidence type="ECO:0000313" key="1">
    <source>
        <dbReference type="EMBL" id="GFY05926.1"/>
    </source>
</evidence>